<sequence length="156" mass="17353">MGSTTDRKVRKEEMSDTLARAMRLAEVLLEKKIGDVWVVDVAGLCGYADCLILGDAENERHMQAALEGLDQAISLPGTGFSPERGGRWTLLDLDDVVIDLFLPGTREIYRLEDLYSDATIYVFDPSGKSRRVLPEERLALYSGKKLDMRETGSLSP</sequence>
<accession>C6HY07</accession>
<dbReference type="GO" id="GO:0090071">
    <property type="term" value="P:negative regulation of ribosome biogenesis"/>
    <property type="evidence" value="ECO:0007669"/>
    <property type="project" value="TreeGrafter"/>
</dbReference>
<dbReference type="EMBL" id="GG693875">
    <property type="protein sequence ID" value="EES52619.1"/>
    <property type="molecule type" value="Genomic_DNA"/>
</dbReference>
<reference evidence="2 3" key="1">
    <citation type="journal article" date="2009" name="Appl. Environ. Microbiol.">
        <title>Community genomic and proteomic analyses of chemoautotrophic iron-oxidizing "Leptospirillum rubarum" (Group II) and "Leptospirillum ferrodiazotrophum" (Group III) bacteria in acid mine drainage biofilms.</title>
        <authorList>
            <person name="Goltsman D.S."/>
            <person name="Denef V.J."/>
            <person name="Singer S.W."/>
            <person name="VerBerkmoes N.C."/>
            <person name="Lefsrud M."/>
            <person name="Mueller R.S."/>
            <person name="Dick G.J."/>
            <person name="Sun C.L."/>
            <person name="Wheeler K.E."/>
            <person name="Zemla A."/>
            <person name="Baker B.J."/>
            <person name="Hauser L."/>
            <person name="Land M."/>
            <person name="Shah M.B."/>
            <person name="Thelen M.P."/>
            <person name="Hettich R.L."/>
            <person name="Banfield J.F."/>
        </authorList>
    </citation>
    <scope>NUCLEOTIDE SEQUENCE [LARGE SCALE GENOMIC DNA]</scope>
</reference>
<dbReference type="GO" id="GO:0017148">
    <property type="term" value="P:negative regulation of translation"/>
    <property type="evidence" value="ECO:0007669"/>
    <property type="project" value="TreeGrafter"/>
</dbReference>
<evidence type="ECO:0000313" key="2">
    <source>
        <dbReference type="EMBL" id="EES52619.1"/>
    </source>
</evidence>
<organism evidence="2 3">
    <name type="scientific">Leptospirillum ferrodiazotrophum</name>
    <dbReference type="NCBI Taxonomy" id="412449"/>
    <lineage>
        <taxon>Bacteria</taxon>
        <taxon>Pseudomonadati</taxon>
        <taxon>Nitrospirota</taxon>
        <taxon>Nitrospiria</taxon>
        <taxon>Nitrospirales</taxon>
        <taxon>Nitrospiraceae</taxon>
        <taxon>Leptospirillum</taxon>
    </lineage>
</organism>
<keyword evidence="3" id="KW-1185">Reference proteome</keyword>
<dbReference type="Pfam" id="PF02410">
    <property type="entry name" value="RsfS"/>
    <property type="match status" value="1"/>
</dbReference>
<dbReference type="PANTHER" id="PTHR21043:SF0">
    <property type="entry name" value="MITOCHONDRIAL ASSEMBLY OF RIBOSOMAL LARGE SUBUNIT PROTEIN 1"/>
    <property type="match status" value="1"/>
</dbReference>
<dbReference type="SUPFAM" id="SSF81301">
    <property type="entry name" value="Nucleotidyltransferase"/>
    <property type="match status" value="1"/>
</dbReference>
<comment type="similarity">
    <text evidence="1">Belongs to the Iojap/RsfS family.</text>
</comment>
<evidence type="ECO:0000313" key="3">
    <source>
        <dbReference type="Proteomes" id="UP000009374"/>
    </source>
</evidence>
<dbReference type="InterPro" id="IPR004394">
    <property type="entry name" value="Iojap/RsfS/C7orf30"/>
</dbReference>
<dbReference type="PANTHER" id="PTHR21043">
    <property type="entry name" value="IOJAP SUPERFAMILY ORTHOLOG"/>
    <property type="match status" value="1"/>
</dbReference>
<evidence type="ECO:0000256" key="1">
    <source>
        <dbReference type="ARBA" id="ARBA00010574"/>
    </source>
</evidence>
<name>C6HY07_9BACT</name>
<dbReference type="Proteomes" id="UP000009374">
    <property type="component" value="Unassembled WGS sequence"/>
</dbReference>
<protein>
    <recommendedName>
        <fullName evidence="4">Ribosomal silencing factor RsfS</fullName>
    </recommendedName>
</protein>
<gene>
    <name evidence="2" type="ORF">UBAL3_93200122</name>
</gene>
<dbReference type="Gene3D" id="3.30.460.10">
    <property type="entry name" value="Beta Polymerase, domain 2"/>
    <property type="match status" value="1"/>
</dbReference>
<dbReference type="InterPro" id="IPR043519">
    <property type="entry name" value="NT_sf"/>
</dbReference>
<proteinExistence type="inferred from homology"/>
<evidence type="ECO:0008006" key="4">
    <source>
        <dbReference type="Google" id="ProtNLM"/>
    </source>
</evidence>
<dbReference type="AlphaFoldDB" id="C6HY07"/>
<dbReference type="GO" id="GO:0043023">
    <property type="term" value="F:ribosomal large subunit binding"/>
    <property type="evidence" value="ECO:0007669"/>
    <property type="project" value="TreeGrafter"/>
</dbReference>